<evidence type="ECO:0000313" key="10">
    <source>
        <dbReference type="Proteomes" id="UP000612899"/>
    </source>
</evidence>
<reference evidence="9" key="1">
    <citation type="submission" date="2021-01" db="EMBL/GenBank/DDBJ databases">
        <title>Whole genome shotgun sequence of Rhizocola hellebori NBRC 109834.</title>
        <authorList>
            <person name="Komaki H."/>
            <person name="Tamura T."/>
        </authorList>
    </citation>
    <scope>NUCLEOTIDE SEQUENCE</scope>
    <source>
        <strain evidence="9">NBRC 109834</strain>
    </source>
</reference>
<evidence type="ECO:0000256" key="3">
    <source>
        <dbReference type="ARBA" id="ARBA00022475"/>
    </source>
</evidence>
<comment type="caution">
    <text evidence="9">The sequence shown here is derived from an EMBL/GenBank/DDBJ whole genome shotgun (WGS) entry which is preliminary data.</text>
</comment>
<sequence>MIILDQTIVNVALPAIQADLGFSQSGLAWVINAYLIAFGGLLLLAGRLGDLVGRKRVFLTGLALFTAASLLCGASQSAEMLIAARFLQGVGGAMATAVTLGMIVTMFPKPAEQARAIGVFSFVAAAGASIGLLAGGVLTQALNWHWIFLVNLPIGVAAFVLTIRLIDNERGIGLGKGADVLGAILITAALMLGVYTIVESPAGSGWLGALSIALFLGFVVRQARARKPLLPLRIFRSRNVLGANAVQMLMVAGMFGMFFLGTLYMEKVLGYDALQIGLGFLPVAIAIGTLSVGFSARLSARFGERTVLLAGLTLILAGLLLFTQTPIDGRYLTDLLPALVALGVGGGLSFPTMMTLAMSDATRDDAGLASGLVNTTAQVGGAVGLAVLASLSTARTTDLLAEGVAAPAALTDGFHLAFGVGAALVTVAIILAATVVRPITAPAPDIDAEWEQDDANQSLARIG</sequence>
<name>A0A8J3Q9Z8_9ACTN</name>
<feature type="transmembrane region" description="Helical" evidence="7">
    <location>
        <begin position="144"/>
        <end position="166"/>
    </location>
</feature>
<keyword evidence="4 7" id="KW-0812">Transmembrane</keyword>
<feature type="transmembrane region" description="Helical" evidence="7">
    <location>
        <begin position="204"/>
        <end position="220"/>
    </location>
</feature>
<dbReference type="PANTHER" id="PTHR42718:SF46">
    <property type="entry name" value="BLR6921 PROTEIN"/>
    <property type="match status" value="1"/>
</dbReference>
<dbReference type="Proteomes" id="UP000612899">
    <property type="component" value="Unassembled WGS sequence"/>
</dbReference>
<dbReference type="InterPro" id="IPR036259">
    <property type="entry name" value="MFS_trans_sf"/>
</dbReference>
<feature type="transmembrane region" description="Helical" evidence="7">
    <location>
        <begin position="273"/>
        <end position="294"/>
    </location>
</feature>
<keyword evidence="6 7" id="KW-0472">Membrane</keyword>
<feature type="transmembrane region" description="Helical" evidence="7">
    <location>
        <begin position="82"/>
        <end position="104"/>
    </location>
</feature>
<evidence type="ECO:0000313" key="9">
    <source>
        <dbReference type="EMBL" id="GIH05780.1"/>
    </source>
</evidence>
<comment type="subcellular location">
    <subcellularLocation>
        <location evidence="1">Cell membrane</location>
        <topology evidence="1">Multi-pass membrane protein</topology>
    </subcellularLocation>
</comment>
<keyword evidence="5 7" id="KW-1133">Transmembrane helix</keyword>
<dbReference type="InterPro" id="IPR004638">
    <property type="entry name" value="EmrB-like"/>
</dbReference>
<dbReference type="PANTHER" id="PTHR42718">
    <property type="entry name" value="MAJOR FACILITATOR SUPERFAMILY MULTIDRUG TRANSPORTER MFSC"/>
    <property type="match status" value="1"/>
</dbReference>
<dbReference type="InterPro" id="IPR011701">
    <property type="entry name" value="MFS"/>
</dbReference>
<dbReference type="Pfam" id="PF07690">
    <property type="entry name" value="MFS_1"/>
    <property type="match status" value="1"/>
</dbReference>
<dbReference type="Gene3D" id="1.20.1720.10">
    <property type="entry name" value="Multidrug resistance protein D"/>
    <property type="match status" value="1"/>
</dbReference>
<keyword evidence="2" id="KW-0813">Transport</keyword>
<dbReference type="CDD" id="cd17321">
    <property type="entry name" value="MFS_MMR_MDR_like"/>
    <property type="match status" value="1"/>
</dbReference>
<feature type="transmembrane region" description="Helical" evidence="7">
    <location>
        <begin position="27"/>
        <end position="45"/>
    </location>
</feature>
<proteinExistence type="predicted"/>
<dbReference type="NCBIfam" id="TIGR00711">
    <property type="entry name" value="efflux_EmrB"/>
    <property type="match status" value="1"/>
</dbReference>
<keyword evidence="10" id="KW-1185">Reference proteome</keyword>
<evidence type="ECO:0000256" key="4">
    <source>
        <dbReference type="ARBA" id="ARBA00022692"/>
    </source>
</evidence>
<evidence type="ECO:0000256" key="5">
    <source>
        <dbReference type="ARBA" id="ARBA00022989"/>
    </source>
</evidence>
<evidence type="ECO:0000256" key="6">
    <source>
        <dbReference type="ARBA" id="ARBA00023136"/>
    </source>
</evidence>
<dbReference type="SUPFAM" id="SSF103473">
    <property type="entry name" value="MFS general substrate transporter"/>
    <property type="match status" value="1"/>
</dbReference>
<gene>
    <name evidence="9" type="ORF">Rhe02_38470</name>
</gene>
<feature type="transmembrane region" description="Helical" evidence="7">
    <location>
        <begin position="116"/>
        <end position="138"/>
    </location>
</feature>
<keyword evidence="3" id="KW-1003">Cell membrane</keyword>
<dbReference type="Gene3D" id="1.20.1250.20">
    <property type="entry name" value="MFS general substrate transporter like domains"/>
    <property type="match status" value="1"/>
</dbReference>
<dbReference type="GO" id="GO:0005886">
    <property type="term" value="C:plasma membrane"/>
    <property type="evidence" value="ECO:0007669"/>
    <property type="project" value="UniProtKB-SubCell"/>
</dbReference>
<feature type="transmembrane region" description="Helical" evidence="7">
    <location>
        <begin position="306"/>
        <end position="323"/>
    </location>
</feature>
<dbReference type="GO" id="GO:0022857">
    <property type="term" value="F:transmembrane transporter activity"/>
    <property type="evidence" value="ECO:0007669"/>
    <property type="project" value="InterPro"/>
</dbReference>
<dbReference type="InterPro" id="IPR020846">
    <property type="entry name" value="MFS_dom"/>
</dbReference>
<feature type="transmembrane region" description="Helical" evidence="7">
    <location>
        <begin position="178"/>
        <end position="198"/>
    </location>
</feature>
<evidence type="ECO:0000259" key="8">
    <source>
        <dbReference type="PROSITE" id="PS50850"/>
    </source>
</evidence>
<feature type="transmembrane region" description="Helical" evidence="7">
    <location>
        <begin position="335"/>
        <end position="359"/>
    </location>
</feature>
<evidence type="ECO:0000256" key="2">
    <source>
        <dbReference type="ARBA" id="ARBA00022448"/>
    </source>
</evidence>
<protein>
    <submittedName>
        <fullName evidence="9">MFS transporter</fullName>
    </submittedName>
</protein>
<dbReference type="EMBL" id="BONY01000021">
    <property type="protein sequence ID" value="GIH05780.1"/>
    <property type="molecule type" value="Genomic_DNA"/>
</dbReference>
<feature type="transmembrane region" description="Helical" evidence="7">
    <location>
        <begin position="241"/>
        <end position="261"/>
    </location>
</feature>
<feature type="transmembrane region" description="Helical" evidence="7">
    <location>
        <begin position="57"/>
        <end position="76"/>
    </location>
</feature>
<dbReference type="AlphaFoldDB" id="A0A8J3Q9Z8"/>
<feature type="transmembrane region" description="Helical" evidence="7">
    <location>
        <begin position="414"/>
        <end position="436"/>
    </location>
</feature>
<accession>A0A8J3Q9Z8</accession>
<organism evidence="9 10">
    <name type="scientific">Rhizocola hellebori</name>
    <dbReference type="NCBI Taxonomy" id="1392758"/>
    <lineage>
        <taxon>Bacteria</taxon>
        <taxon>Bacillati</taxon>
        <taxon>Actinomycetota</taxon>
        <taxon>Actinomycetes</taxon>
        <taxon>Micromonosporales</taxon>
        <taxon>Micromonosporaceae</taxon>
        <taxon>Rhizocola</taxon>
    </lineage>
</organism>
<feature type="domain" description="Major facilitator superfamily (MFS) profile" evidence="8">
    <location>
        <begin position="1"/>
        <end position="440"/>
    </location>
</feature>
<evidence type="ECO:0000256" key="7">
    <source>
        <dbReference type="SAM" id="Phobius"/>
    </source>
</evidence>
<dbReference type="PROSITE" id="PS50850">
    <property type="entry name" value="MFS"/>
    <property type="match status" value="1"/>
</dbReference>
<evidence type="ECO:0000256" key="1">
    <source>
        <dbReference type="ARBA" id="ARBA00004651"/>
    </source>
</evidence>
<feature type="transmembrane region" description="Helical" evidence="7">
    <location>
        <begin position="371"/>
        <end position="394"/>
    </location>
</feature>